<organism evidence="2">
    <name type="scientific">Dictyoglomus thermophilum</name>
    <dbReference type="NCBI Taxonomy" id="14"/>
    <lineage>
        <taxon>Bacteria</taxon>
        <taxon>Pseudomonadati</taxon>
        <taxon>Dictyoglomota</taxon>
        <taxon>Dictyoglomia</taxon>
        <taxon>Dictyoglomales</taxon>
        <taxon>Dictyoglomaceae</taxon>
        <taxon>Dictyoglomus</taxon>
    </lineage>
</organism>
<feature type="transmembrane region" description="Helical" evidence="1">
    <location>
        <begin position="15"/>
        <end position="37"/>
    </location>
</feature>
<keyword evidence="1" id="KW-0472">Membrane</keyword>
<name>A0A7C3RLT3_DICTH</name>
<protein>
    <submittedName>
        <fullName evidence="2">Uncharacterized protein</fullName>
    </submittedName>
</protein>
<comment type="caution">
    <text evidence="2">The sequence shown here is derived from an EMBL/GenBank/DDBJ whole genome shotgun (WGS) entry which is preliminary data.</text>
</comment>
<keyword evidence="1" id="KW-0812">Transmembrane</keyword>
<evidence type="ECO:0000313" key="2">
    <source>
        <dbReference type="EMBL" id="HFX13117.1"/>
    </source>
</evidence>
<gene>
    <name evidence="2" type="ORF">ENW00_03025</name>
</gene>
<sequence length="256" mass="29465">MLNLFKYGILGKKRYYLIITIVTIGVYISLFIGYLYFRNLTPEDGFVLSFILLLVSIILNGIFNITSLASEDMKSLYYSIPINPKYIYIRRMLMGLLESLYILILNLSFMTIIINHMNPAFKSLIINYLQRGGIYTIILLIPGLWEVVILASTFPIANGLPSEKNPFKRMLYMIVILILVFGDKIRAIICKWFPYSLNFNLPQFNFESITGSLETSISVSGGSYSINIFVILFDIIVTISFLMLNSWVFEKKMEIK</sequence>
<reference evidence="2" key="1">
    <citation type="journal article" date="2020" name="mSystems">
        <title>Genome- and Community-Level Interaction Insights into Carbon Utilization and Element Cycling Functions of Hydrothermarchaeota in Hydrothermal Sediment.</title>
        <authorList>
            <person name="Zhou Z."/>
            <person name="Liu Y."/>
            <person name="Xu W."/>
            <person name="Pan J."/>
            <person name="Luo Z.H."/>
            <person name="Li M."/>
        </authorList>
    </citation>
    <scope>NUCLEOTIDE SEQUENCE [LARGE SCALE GENOMIC DNA]</scope>
    <source>
        <strain evidence="2">SpSt-81</strain>
    </source>
</reference>
<feature type="transmembrane region" description="Helical" evidence="1">
    <location>
        <begin position="91"/>
        <end position="114"/>
    </location>
</feature>
<feature type="transmembrane region" description="Helical" evidence="1">
    <location>
        <begin position="170"/>
        <end position="189"/>
    </location>
</feature>
<keyword evidence="1" id="KW-1133">Transmembrane helix</keyword>
<feature type="transmembrane region" description="Helical" evidence="1">
    <location>
        <begin position="226"/>
        <end position="249"/>
    </location>
</feature>
<evidence type="ECO:0000256" key="1">
    <source>
        <dbReference type="SAM" id="Phobius"/>
    </source>
</evidence>
<proteinExistence type="predicted"/>
<accession>A0A7C3RLT3</accession>
<feature type="transmembrane region" description="Helical" evidence="1">
    <location>
        <begin position="49"/>
        <end position="70"/>
    </location>
</feature>
<dbReference type="AlphaFoldDB" id="A0A7C3RLT3"/>
<dbReference type="EMBL" id="DTIN01000009">
    <property type="protein sequence ID" value="HFX13117.1"/>
    <property type="molecule type" value="Genomic_DNA"/>
</dbReference>
<feature type="transmembrane region" description="Helical" evidence="1">
    <location>
        <begin position="134"/>
        <end position="158"/>
    </location>
</feature>